<accession>A0AAV4ENR4</accession>
<proteinExistence type="predicted"/>
<organism evidence="1 2">
    <name type="scientific">Elysia marginata</name>
    <dbReference type="NCBI Taxonomy" id="1093978"/>
    <lineage>
        <taxon>Eukaryota</taxon>
        <taxon>Metazoa</taxon>
        <taxon>Spiralia</taxon>
        <taxon>Lophotrochozoa</taxon>
        <taxon>Mollusca</taxon>
        <taxon>Gastropoda</taxon>
        <taxon>Heterobranchia</taxon>
        <taxon>Euthyneura</taxon>
        <taxon>Panpulmonata</taxon>
        <taxon>Sacoglossa</taxon>
        <taxon>Placobranchoidea</taxon>
        <taxon>Plakobranchidae</taxon>
        <taxon>Elysia</taxon>
    </lineage>
</organism>
<reference evidence="1 2" key="1">
    <citation type="journal article" date="2021" name="Elife">
        <title>Chloroplast acquisition without the gene transfer in kleptoplastic sea slugs, Plakobranchus ocellatus.</title>
        <authorList>
            <person name="Maeda T."/>
            <person name="Takahashi S."/>
            <person name="Yoshida T."/>
            <person name="Shimamura S."/>
            <person name="Takaki Y."/>
            <person name="Nagai Y."/>
            <person name="Toyoda A."/>
            <person name="Suzuki Y."/>
            <person name="Arimoto A."/>
            <person name="Ishii H."/>
            <person name="Satoh N."/>
            <person name="Nishiyama T."/>
            <person name="Hasebe M."/>
            <person name="Maruyama T."/>
            <person name="Minagawa J."/>
            <person name="Obokata J."/>
            <person name="Shigenobu S."/>
        </authorList>
    </citation>
    <scope>NUCLEOTIDE SEQUENCE [LARGE SCALE GENOMIC DNA]</scope>
</reference>
<comment type="caution">
    <text evidence="1">The sequence shown here is derived from an EMBL/GenBank/DDBJ whole genome shotgun (WGS) entry which is preliminary data.</text>
</comment>
<sequence length="121" mass="13970">MGPPCQCKRLKCFEVTSEEEKMSLLDRFNSMPSKNEQDAMIASLISVEKEFTGCCDLRCRPRVFTEKFNIAFGYPRKDTCSTCDAFEVKLKDENLGSEEIAQLVREKQLHVLKGQVFYDRN</sequence>
<dbReference type="EMBL" id="BMAT01010869">
    <property type="protein sequence ID" value="GFR62103.1"/>
    <property type="molecule type" value="Genomic_DNA"/>
</dbReference>
<gene>
    <name evidence="1" type="ORF">ElyMa_005446800</name>
</gene>
<keyword evidence="2" id="KW-1185">Reference proteome</keyword>
<dbReference type="Proteomes" id="UP000762676">
    <property type="component" value="Unassembled WGS sequence"/>
</dbReference>
<evidence type="ECO:0000313" key="2">
    <source>
        <dbReference type="Proteomes" id="UP000762676"/>
    </source>
</evidence>
<evidence type="ECO:0000313" key="1">
    <source>
        <dbReference type="EMBL" id="GFR62103.1"/>
    </source>
</evidence>
<protein>
    <recommendedName>
        <fullName evidence="3">ATP-dependent DNA helicase RecQ zinc-binding domain-containing protein</fullName>
    </recommendedName>
</protein>
<name>A0AAV4ENR4_9GAST</name>
<evidence type="ECO:0008006" key="3">
    <source>
        <dbReference type="Google" id="ProtNLM"/>
    </source>
</evidence>
<dbReference type="AlphaFoldDB" id="A0AAV4ENR4"/>